<dbReference type="InterPro" id="IPR029044">
    <property type="entry name" value="Nucleotide-diphossugar_trans"/>
</dbReference>
<name>A0A926HXH3_9FIRM</name>
<reference evidence="1" key="1">
    <citation type="submission" date="2020-08" db="EMBL/GenBank/DDBJ databases">
        <title>Genome public.</title>
        <authorList>
            <person name="Liu C."/>
            <person name="Sun Q."/>
        </authorList>
    </citation>
    <scope>NUCLEOTIDE SEQUENCE</scope>
    <source>
        <strain evidence="1">H8</strain>
    </source>
</reference>
<proteinExistence type="predicted"/>
<dbReference type="AlphaFoldDB" id="A0A926HXH3"/>
<accession>A0A926HXH3</accession>
<dbReference type="RefSeq" id="WP_249310453.1">
    <property type="nucleotide sequence ID" value="NZ_JACRSU010000001.1"/>
</dbReference>
<dbReference type="SUPFAM" id="SSF53448">
    <property type="entry name" value="Nucleotide-diphospho-sugar transferases"/>
    <property type="match status" value="1"/>
</dbReference>
<organism evidence="1 2">
    <name type="scientific">Congzhengia minquanensis</name>
    <dbReference type="NCBI Taxonomy" id="2763657"/>
    <lineage>
        <taxon>Bacteria</taxon>
        <taxon>Bacillati</taxon>
        <taxon>Bacillota</taxon>
        <taxon>Clostridia</taxon>
        <taxon>Eubacteriales</taxon>
        <taxon>Oscillospiraceae</taxon>
        <taxon>Congzhengia</taxon>
    </lineage>
</organism>
<comment type="caution">
    <text evidence="1">The sequence shown here is derived from an EMBL/GenBank/DDBJ whole genome shotgun (WGS) entry which is preliminary data.</text>
</comment>
<evidence type="ECO:0000313" key="1">
    <source>
        <dbReference type="EMBL" id="MBC8539373.1"/>
    </source>
</evidence>
<gene>
    <name evidence="1" type="ORF">H8698_00060</name>
</gene>
<protein>
    <recommendedName>
        <fullName evidence="3">Glycosyltransferase 2-like domain-containing protein</fullName>
    </recommendedName>
</protein>
<evidence type="ECO:0000313" key="2">
    <source>
        <dbReference type="Proteomes" id="UP000611762"/>
    </source>
</evidence>
<sequence>MLDKMYDLLANISKGKPKKTQIKLYKYIGIITNIYIRFRYTLKNRFSKKNGITDNGEIEVIVSLTSFPARIHTVFYAIETLMNQTVKPNKIILWLSKEQFSSINHLPKTLLRQRKRGLEIYLVDDDLKGHKKYYYAFRTFPNSKIITFDDDLLYPSYAIERLIDKNKEYPNCVCCNRGHEIKIADGKICSYKEWVKEAIYLNTPTNCLCPTHGAGALFPVNSVDNDVFCVEKIKKYVYYSDDIWLKAMAFKKGTKAVYTNDFPQWLFVIRGSQNVTLAQKNINQNQNDFAISLIMEEYKFNFKSFKD</sequence>
<evidence type="ECO:0008006" key="3">
    <source>
        <dbReference type="Google" id="ProtNLM"/>
    </source>
</evidence>
<keyword evidence="2" id="KW-1185">Reference proteome</keyword>
<dbReference type="Proteomes" id="UP000611762">
    <property type="component" value="Unassembled WGS sequence"/>
</dbReference>
<dbReference type="EMBL" id="JACRSU010000001">
    <property type="protein sequence ID" value="MBC8539373.1"/>
    <property type="molecule type" value="Genomic_DNA"/>
</dbReference>